<dbReference type="Pfam" id="PF00455">
    <property type="entry name" value="DeoRC"/>
    <property type="match status" value="1"/>
</dbReference>
<dbReference type="SMART" id="SM01134">
    <property type="entry name" value="DeoRC"/>
    <property type="match status" value="1"/>
</dbReference>
<evidence type="ECO:0000313" key="3">
    <source>
        <dbReference type="Proteomes" id="UP001500635"/>
    </source>
</evidence>
<protein>
    <recommendedName>
        <fullName evidence="1">DeoR-like transcriptional repressor C-terminal sensor domain-containing protein</fullName>
    </recommendedName>
</protein>
<dbReference type="PANTHER" id="PTHR30363">
    <property type="entry name" value="HTH-TYPE TRANSCRIPTIONAL REGULATOR SRLR-RELATED"/>
    <property type="match status" value="1"/>
</dbReference>
<dbReference type="SUPFAM" id="SSF100950">
    <property type="entry name" value="NagB/RpiA/CoA transferase-like"/>
    <property type="match status" value="1"/>
</dbReference>
<feature type="domain" description="DeoR-like transcriptional repressor C-terminal sensor" evidence="1">
    <location>
        <begin position="3"/>
        <end position="94"/>
    </location>
</feature>
<keyword evidence="3" id="KW-1185">Reference proteome</keyword>
<dbReference type="RefSeq" id="WP_344999185.1">
    <property type="nucleotide sequence ID" value="NZ_BAABFR010000080.1"/>
</dbReference>
<comment type="caution">
    <text evidence="2">The sequence shown here is derived from an EMBL/GenBank/DDBJ whole genome shotgun (WGS) entry which is preliminary data.</text>
</comment>
<evidence type="ECO:0000313" key="2">
    <source>
        <dbReference type="EMBL" id="GAA4400529.1"/>
    </source>
</evidence>
<dbReference type="InterPro" id="IPR037171">
    <property type="entry name" value="NagB/RpiA_transferase-like"/>
</dbReference>
<accession>A0ABP8K526</accession>
<evidence type="ECO:0000259" key="1">
    <source>
        <dbReference type="Pfam" id="PF00455"/>
    </source>
</evidence>
<dbReference type="EMBL" id="BAABFR010000080">
    <property type="protein sequence ID" value="GAA4400529.1"/>
    <property type="molecule type" value="Genomic_DNA"/>
</dbReference>
<sequence>MQLTGGQRTPSDALVRPIANAALERFRTDLALLGTHGIDPTAGFTTPNIGEAETNRRLIGTARSTVVLADHTKYGEIGAHLLAEFGRVDRLVTDAGLSLARRAELARRIELNVCAV</sequence>
<dbReference type="PANTHER" id="PTHR30363:SF44">
    <property type="entry name" value="AGA OPERON TRANSCRIPTIONAL REPRESSOR-RELATED"/>
    <property type="match status" value="1"/>
</dbReference>
<dbReference type="InterPro" id="IPR050313">
    <property type="entry name" value="Carb_Metab_HTH_regulators"/>
</dbReference>
<dbReference type="InterPro" id="IPR014036">
    <property type="entry name" value="DeoR-like_C"/>
</dbReference>
<name>A0ABP8K526_9ACTN</name>
<dbReference type="Proteomes" id="UP001500635">
    <property type="component" value="Unassembled WGS sequence"/>
</dbReference>
<organism evidence="2 3">
    <name type="scientific">Tsukamurella soli</name>
    <dbReference type="NCBI Taxonomy" id="644556"/>
    <lineage>
        <taxon>Bacteria</taxon>
        <taxon>Bacillati</taxon>
        <taxon>Actinomycetota</taxon>
        <taxon>Actinomycetes</taxon>
        <taxon>Mycobacteriales</taxon>
        <taxon>Tsukamurellaceae</taxon>
        <taxon>Tsukamurella</taxon>
    </lineage>
</organism>
<proteinExistence type="predicted"/>
<gene>
    <name evidence="2" type="ORF">GCM10023147_39200</name>
</gene>
<reference evidence="3" key="1">
    <citation type="journal article" date="2019" name="Int. J. Syst. Evol. Microbiol.">
        <title>The Global Catalogue of Microorganisms (GCM) 10K type strain sequencing project: providing services to taxonomists for standard genome sequencing and annotation.</title>
        <authorList>
            <consortium name="The Broad Institute Genomics Platform"/>
            <consortium name="The Broad Institute Genome Sequencing Center for Infectious Disease"/>
            <person name="Wu L."/>
            <person name="Ma J."/>
        </authorList>
    </citation>
    <scope>NUCLEOTIDE SEQUENCE [LARGE SCALE GENOMIC DNA]</scope>
    <source>
        <strain evidence="3">JCM 17688</strain>
    </source>
</reference>